<dbReference type="InterPro" id="IPR043502">
    <property type="entry name" value="DNA/RNA_pol_sf"/>
</dbReference>
<dbReference type="InterPro" id="IPR053134">
    <property type="entry name" value="RNA-dir_DNA_polymerase"/>
</dbReference>
<keyword evidence="2" id="KW-1185">Reference proteome</keyword>
<reference evidence="1" key="1">
    <citation type="submission" date="2018-05" db="EMBL/GenBank/DDBJ databases">
        <title>Draft genome of Mucuna pruriens seed.</title>
        <authorList>
            <person name="Nnadi N.E."/>
            <person name="Vos R."/>
            <person name="Hasami M.H."/>
            <person name="Devisetty U.K."/>
            <person name="Aguiy J.C."/>
        </authorList>
    </citation>
    <scope>NUCLEOTIDE SEQUENCE [LARGE SCALE GENOMIC DNA]</scope>
    <source>
        <strain evidence="1">JCA_2017</strain>
    </source>
</reference>
<dbReference type="SUPFAM" id="SSF56672">
    <property type="entry name" value="DNA/RNA polymerases"/>
    <property type="match status" value="1"/>
</dbReference>
<protein>
    <submittedName>
        <fullName evidence="1">Uncharacterized protein</fullName>
    </submittedName>
</protein>
<evidence type="ECO:0000313" key="1">
    <source>
        <dbReference type="EMBL" id="RDX97717.1"/>
    </source>
</evidence>
<name>A0A371H4L3_MUCPR</name>
<dbReference type="PANTHER" id="PTHR24559">
    <property type="entry name" value="TRANSPOSON TY3-I GAG-POL POLYPROTEIN"/>
    <property type="match status" value="1"/>
</dbReference>
<evidence type="ECO:0000313" key="2">
    <source>
        <dbReference type="Proteomes" id="UP000257109"/>
    </source>
</evidence>
<dbReference type="AlphaFoldDB" id="A0A371H4L3"/>
<sequence length="90" mass="10423">MPKKSGMTVVKIDKTRWCRQGFKIACEFVLITENLRKQLARTTFLCLLLIKHMQIHIALVDQHKTTFTCPFGTFAYTKMSFGLYNALSTF</sequence>
<dbReference type="Proteomes" id="UP000257109">
    <property type="component" value="Unassembled WGS sequence"/>
</dbReference>
<gene>
    <name evidence="1" type="ORF">CR513_19468</name>
</gene>
<organism evidence="1 2">
    <name type="scientific">Mucuna pruriens</name>
    <name type="common">Velvet bean</name>
    <name type="synonym">Dolichos pruriens</name>
    <dbReference type="NCBI Taxonomy" id="157652"/>
    <lineage>
        <taxon>Eukaryota</taxon>
        <taxon>Viridiplantae</taxon>
        <taxon>Streptophyta</taxon>
        <taxon>Embryophyta</taxon>
        <taxon>Tracheophyta</taxon>
        <taxon>Spermatophyta</taxon>
        <taxon>Magnoliopsida</taxon>
        <taxon>eudicotyledons</taxon>
        <taxon>Gunneridae</taxon>
        <taxon>Pentapetalae</taxon>
        <taxon>rosids</taxon>
        <taxon>fabids</taxon>
        <taxon>Fabales</taxon>
        <taxon>Fabaceae</taxon>
        <taxon>Papilionoideae</taxon>
        <taxon>50 kb inversion clade</taxon>
        <taxon>NPAAA clade</taxon>
        <taxon>indigoferoid/millettioid clade</taxon>
        <taxon>Phaseoleae</taxon>
        <taxon>Mucuna</taxon>
    </lineage>
</organism>
<proteinExistence type="predicted"/>
<dbReference type="PANTHER" id="PTHR24559:SF444">
    <property type="entry name" value="REVERSE TRANSCRIPTASE DOMAIN-CONTAINING PROTEIN"/>
    <property type="match status" value="1"/>
</dbReference>
<dbReference type="EMBL" id="QJKJ01003581">
    <property type="protein sequence ID" value="RDX97717.1"/>
    <property type="molecule type" value="Genomic_DNA"/>
</dbReference>
<accession>A0A371H4L3</accession>
<feature type="non-terminal residue" evidence="1">
    <location>
        <position position="1"/>
    </location>
</feature>
<comment type="caution">
    <text evidence="1">The sequence shown here is derived from an EMBL/GenBank/DDBJ whole genome shotgun (WGS) entry which is preliminary data.</text>
</comment>
<dbReference type="Gene3D" id="3.10.10.10">
    <property type="entry name" value="HIV Type 1 Reverse Transcriptase, subunit A, domain 1"/>
    <property type="match status" value="1"/>
</dbReference>